<proteinExistence type="predicted"/>
<dbReference type="Gene3D" id="3.90.1300.10">
    <property type="entry name" value="Amidase signature (AS) domain"/>
    <property type="match status" value="1"/>
</dbReference>
<evidence type="ECO:0000259" key="1">
    <source>
        <dbReference type="Pfam" id="PF01425"/>
    </source>
</evidence>
<dbReference type="PANTHER" id="PTHR11895">
    <property type="entry name" value="TRANSAMIDASE"/>
    <property type="match status" value="1"/>
</dbReference>
<dbReference type="PROSITE" id="PS00571">
    <property type="entry name" value="AMIDASES"/>
    <property type="match status" value="1"/>
</dbReference>
<evidence type="ECO:0000313" key="2">
    <source>
        <dbReference type="EMBL" id="VAV93393.1"/>
    </source>
</evidence>
<dbReference type="EC" id="6.3.5.6" evidence="2"/>
<dbReference type="Pfam" id="PF01425">
    <property type="entry name" value="Amidase"/>
    <property type="match status" value="1"/>
</dbReference>
<organism evidence="2">
    <name type="scientific">hydrothermal vent metagenome</name>
    <dbReference type="NCBI Taxonomy" id="652676"/>
    <lineage>
        <taxon>unclassified sequences</taxon>
        <taxon>metagenomes</taxon>
        <taxon>ecological metagenomes</taxon>
    </lineage>
</organism>
<dbReference type="InterPro" id="IPR000120">
    <property type="entry name" value="Amidase"/>
</dbReference>
<accession>A0A3B0SAQ5</accession>
<dbReference type="AlphaFoldDB" id="A0A3B0SAQ5"/>
<feature type="domain" description="Amidase" evidence="1">
    <location>
        <begin position="26"/>
        <end position="439"/>
    </location>
</feature>
<dbReference type="GO" id="GO:0016740">
    <property type="term" value="F:transferase activity"/>
    <property type="evidence" value="ECO:0007669"/>
    <property type="project" value="UniProtKB-KW"/>
</dbReference>
<dbReference type="SUPFAM" id="SSF75304">
    <property type="entry name" value="Amidase signature (AS) enzymes"/>
    <property type="match status" value="1"/>
</dbReference>
<name>A0A3B0SAQ5_9ZZZZ</name>
<dbReference type="EC" id="6.3.5.7" evidence="2"/>
<dbReference type="InterPro" id="IPR023631">
    <property type="entry name" value="Amidase_dom"/>
</dbReference>
<dbReference type="GO" id="GO:0050567">
    <property type="term" value="F:glutaminyl-tRNA synthase (glutamine-hydrolyzing) activity"/>
    <property type="evidence" value="ECO:0007669"/>
    <property type="project" value="UniProtKB-EC"/>
</dbReference>
<dbReference type="EMBL" id="UOEI01000102">
    <property type="protein sequence ID" value="VAV93393.1"/>
    <property type="molecule type" value="Genomic_DNA"/>
</dbReference>
<protein>
    <submittedName>
        <fullName evidence="2">Aspartyl-tRNA(Asn) amidotransferase subunit A @ Glutamyl-tRNA(Gln) amidotransferase subunit A</fullName>
        <ecNumber evidence="2">6.3.5.6</ecNumber>
        <ecNumber evidence="2">6.3.5.7</ecNumber>
    </submittedName>
</protein>
<keyword evidence="2" id="KW-0808">Transferase</keyword>
<sequence>MTDLVHLRAVDHAAMLRRKEISARELLDVHLSQIEATNGDLNAIVTLVPDIAYAMADAADRALAESGVVPLLTGLPVAHKDLHETKGIRTTFGSPVYSSFVPTRNTLIVQRMQDAGAVTLGKTNTPQHGAGSQTFNEVFGVTANPWNLEYTPGGSSGGAGVALAAGMVSLADGSDYGASLRNPAAFTNTVGFRPSPGRIPSWPTQDGWWTHSVHGPMARTVEDIALFMAAVAGPDDRVPISIERPGSEFATPLGADWTDVPIAWSEDLGGLPIDPVVTAALAPARSILEAIGFSVRNASPDFGGAEESFKVWRGYAFARQFADAIERNPDAYKDTIHWNTEYGLGLTVTDLGNAAAVRTKLRERVLAFFDTYRFLAIPTSAVPPFPITVEYPDEINGVKMDNYTSWFASCYYISAVELPAISVPAGFTDDGLPVGLQIV</sequence>
<feature type="non-terminal residue" evidence="2">
    <location>
        <position position="439"/>
    </location>
</feature>
<keyword evidence="2" id="KW-0436">Ligase</keyword>
<dbReference type="InterPro" id="IPR036928">
    <property type="entry name" value="AS_sf"/>
</dbReference>
<dbReference type="PANTHER" id="PTHR11895:SF76">
    <property type="entry name" value="INDOLEACETAMIDE HYDROLASE"/>
    <property type="match status" value="1"/>
</dbReference>
<gene>
    <name evidence="2" type="ORF">MNBD_ACTINO01-1762</name>
</gene>
<dbReference type="InterPro" id="IPR020556">
    <property type="entry name" value="Amidase_CS"/>
</dbReference>
<dbReference type="GO" id="GO:0050566">
    <property type="term" value="F:asparaginyl-tRNA synthase (glutamine-hydrolyzing) activity"/>
    <property type="evidence" value="ECO:0007669"/>
    <property type="project" value="UniProtKB-EC"/>
</dbReference>
<reference evidence="2" key="1">
    <citation type="submission" date="2018-06" db="EMBL/GenBank/DDBJ databases">
        <authorList>
            <person name="Zhirakovskaya E."/>
        </authorList>
    </citation>
    <scope>NUCLEOTIDE SEQUENCE</scope>
</reference>